<comment type="caution">
    <text evidence="1">The sequence shown here is derived from an EMBL/GenBank/DDBJ whole genome shotgun (WGS) entry which is preliminary data.</text>
</comment>
<proteinExistence type="predicted"/>
<dbReference type="EMBL" id="JMCB01000020">
    <property type="protein sequence ID" value="KFE62700.1"/>
    <property type="molecule type" value="Genomic_DNA"/>
</dbReference>
<dbReference type="AlphaFoldDB" id="A0A085W4T7"/>
<name>A0A085W4T7_9BACT</name>
<dbReference type="Proteomes" id="UP000028725">
    <property type="component" value="Unassembled WGS sequence"/>
</dbReference>
<dbReference type="STRING" id="394096.DB31_3814"/>
<organism evidence="1 2">
    <name type="scientific">Hyalangium minutum</name>
    <dbReference type="NCBI Taxonomy" id="394096"/>
    <lineage>
        <taxon>Bacteria</taxon>
        <taxon>Pseudomonadati</taxon>
        <taxon>Myxococcota</taxon>
        <taxon>Myxococcia</taxon>
        <taxon>Myxococcales</taxon>
        <taxon>Cystobacterineae</taxon>
        <taxon>Archangiaceae</taxon>
        <taxon>Hyalangium</taxon>
    </lineage>
</organism>
<sequence length="218" mass="24802">MERAPLVTRGTEQKSDVTRPFIYDYLIARMFSDNQTVTGTWALKGLHIHPESTSVFNVFPATPSLNTVQRPQETRRRLLLVTRPNPEVASLRLLCEELLANQAAQKEQIKQLQALVAHAQFPPARETAPLLTTGTVPSPAVPTVRNPWHQWIAAHRSELEPYRGRALVIDYEHGVVIDAEDDVELSDKLDAYLQRQPHPQEIRARLMLTHASYYLDEI</sequence>
<protein>
    <submittedName>
        <fullName evidence="1">Uncharacterized protein</fullName>
    </submittedName>
</protein>
<gene>
    <name evidence="1" type="ORF">DB31_3814</name>
</gene>
<evidence type="ECO:0000313" key="2">
    <source>
        <dbReference type="Proteomes" id="UP000028725"/>
    </source>
</evidence>
<keyword evidence="2" id="KW-1185">Reference proteome</keyword>
<evidence type="ECO:0000313" key="1">
    <source>
        <dbReference type="EMBL" id="KFE62700.1"/>
    </source>
</evidence>
<accession>A0A085W4T7</accession>
<reference evidence="1 2" key="1">
    <citation type="submission" date="2014-04" db="EMBL/GenBank/DDBJ databases">
        <title>Genome assembly of Hyalangium minutum DSM 14724.</title>
        <authorList>
            <person name="Sharma G."/>
            <person name="Subramanian S."/>
        </authorList>
    </citation>
    <scope>NUCLEOTIDE SEQUENCE [LARGE SCALE GENOMIC DNA]</scope>
    <source>
        <strain evidence="1 2">DSM 14724</strain>
    </source>
</reference>